<accession>A0A8R1U0J7</accession>
<dbReference type="EMBL" id="CMVM020000222">
    <property type="status" value="NOT_ANNOTATED_CDS"/>
    <property type="molecule type" value="Genomic_DNA"/>
</dbReference>
<keyword evidence="4" id="KW-0165">Cleavage on pair of basic residues</keyword>
<evidence type="ECO:0000256" key="4">
    <source>
        <dbReference type="ARBA" id="ARBA00022685"/>
    </source>
</evidence>
<dbReference type="AlphaFoldDB" id="A0A8R1U0J7"/>
<reference evidence="8" key="1">
    <citation type="submission" date="2013-10" db="EMBL/GenBank/DDBJ databases">
        <title>Genome sequencing of Onchocerca volvulus.</title>
        <authorList>
            <person name="Cotton J."/>
            <person name="Tsai J."/>
            <person name="Stanley E."/>
            <person name="Tracey A."/>
            <person name="Holroyd N."/>
            <person name="Lustigman S."/>
            <person name="Berriman M."/>
        </authorList>
    </citation>
    <scope>NUCLEOTIDE SEQUENCE</scope>
</reference>
<dbReference type="OMA" id="NYDFIRF"/>
<evidence type="ECO:0000256" key="1">
    <source>
        <dbReference type="ARBA" id="ARBA00004613"/>
    </source>
</evidence>
<keyword evidence="3" id="KW-0964">Secreted</keyword>
<dbReference type="GO" id="GO:0007218">
    <property type="term" value="P:neuropeptide signaling pathway"/>
    <property type="evidence" value="ECO:0007669"/>
    <property type="project" value="UniProtKB-KW"/>
</dbReference>
<keyword evidence="6" id="KW-0527">Neuropeptide</keyword>
<dbReference type="Pfam" id="PF01581">
    <property type="entry name" value="FARP"/>
    <property type="match status" value="2"/>
</dbReference>
<keyword evidence="5" id="KW-0027">Amidation</keyword>
<dbReference type="EnsemblMetazoa" id="OVOC7604.1">
    <property type="protein sequence ID" value="OVOC7604.1"/>
    <property type="gene ID" value="WBGene00244413"/>
</dbReference>
<comment type="similarity">
    <text evidence="2">Belongs to the FARP (FMRFamide related peptide) family.</text>
</comment>
<name>A0A8R1U0J7_ONCVO</name>
<proteinExistence type="inferred from homology"/>
<comment type="subcellular location">
    <subcellularLocation>
        <location evidence="1">Secreted</location>
    </subcellularLocation>
</comment>
<sequence>MSGNREGMLIITFTILFCVVTQYSVAATIRYGKFYHPYLAILQQYKSEPPQSAKRTRDYDFIRFGRSGRSGQDNKYDYIRFGKRFPGSWVNQEFG</sequence>
<organism evidence="7 8">
    <name type="scientific">Onchocerca volvulus</name>
    <dbReference type="NCBI Taxonomy" id="6282"/>
    <lineage>
        <taxon>Eukaryota</taxon>
        <taxon>Metazoa</taxon>
        <taxon>Ecdysozoa</taxon>
        <taxon>Nematoda</taxon>
        <taxon>Chromadorea</taxon>
        <taxon>Rhabditida</taxon>
        <taxon>Spirurina</taxon>
        <taxon>Spiruromorpha</taxon>
        <taxon>Filarioidea</taxon>
        <taxon>Onchocercidae</taxon>
        <taxon>Onchocerca</taxon>
    </lineage>
</organism>
<evidence type="ECO:0000256" key="5">
    <source>
        <dbReference type="ARBA" id="ARBA00022815"/>
    </source>
</evidence>
<reference evidence="7" key="2">
    <citation type="submission" date="2022-06" db="UniProtKB">
        <authorList>
            <consortium name="EnsemblMetazoa"/>
        </authorList>
    </citation>
    <scope>IDENTIFICATION</scope>
</reference>
<evidence type="ECO:0000256" key="2">
    <source>
        <dbReference type="ARBA" id="ARBA00006356"/>
    </source>
</evidence>
<evidence type="ECO:0000313" key="7">
    <source>
        <dbReference type="EnsemblMetazoa" id="OVOC7604.1"/>
    </source>
</evidence>
<evidence type="ECO:0000256" key="6">
    <source>
        <dbReference type="ARBA" id="ARBA00023320"/>
    </source>
</evidence>
<dbReference type="Proteomes" id="UP000024404">
    <property type="component" value="Unassembled WGS sequence"/>
</dbReference>
<dbReference type="GO" id="GO:0005576">
    <property type="term" value="C:extracellular region"/>
    <property type="evidence" value="ECO:0007669"/>
    <property type="project" value="UniProtKB-SubCell"/>
</dbReference>
<protein>
    <submittedName>
        <fullName evidence="7">Uncharacterized protein</fullName>
    </submittedName>
</protein>
<dbReference type="InterPro" id="IPR002544">
    <property type="entry name" value="FMRFamid-related_peptide-like"/>
</dbReference>
<evidence type="ECO:0000313" key="8">
    <source>
        <dbReference type="Proteomes" id="UP000024404"/>
    </source>
</evidence>
<keyword evidence="8" id="KW-1185">Reference proteome</keyword>
<evidence type="ECO:0000256" key="3">
    <source>
        <dbReference type="ARBA" id="ARBA00022525"/>
    </source>
</evidence>